<dbReference type="PANTHER" id="PTHR43424">
    <property type="entry name" value="LOCUS PUTATIVE PROTEIN 1-RELATED"/>
    <property type="match status" value="1"/>
</dbReference>
<dbReference type="Proteomes" id="UP001524586">
    <property type="component" value="Unassembled WGS sequence"/>
</dbReference>
<keyword evidence="1" id="KW-0472">Membrane</keyword>
<reference evidence="2 3" key="1">
    <citation type="submission" date="2022-07" db="EMBL/GenBank/DDBJ databases">
        <title>Methylomonas rivi sp. nov., Methylomonas rosea sp. nov., Methylomonas aureus sp. nov. and Methylomonas subterranea sp. nov., four novel methanotrophs isolated from a freshwater creek and the deep terrestrial subsurface.</title>
        <authorList>
            <person name="Abin C."/>
            <person name="Sankaranarayanan K."/>
            <person name="Garner C."/>
            <person name="Sindelar R."/>
            <person name="Kotary K."/>
            <person name="Garner R."/>
            <person name="Barclay S."/>
            <person name="Lawson P."/>
            <person name="Krumholz L."/>
        </authorList>
    </citation>
    <scope>NUCLEOTIDE SEQUENCE [LARGE SCALE GENOMIC DNA]</scope>
    <source>
        <strain evidence="2 3">WSC-6</strain>
    </source>
</reference>
<accession>A0ABT1UCB5</accession>
<feature type="transmembrane region" description="Helical" evidence="1">
    <location>
        <begin position="91"/>
        <end position="110"/>
    </location>
</feature>
<keyword evidence="3" id="KW-1185">Reference proteome</keyword>
<gene>
    <name evidence="2" type="ORF">NP596_21420</name>
</gene>
<feature type="non-terminal residue" evidence="2">
    <location>
        <position position="1"/>
    </location>
</feature>
<organism evidence="2 3">
    <name type="scientific">Methylomonas rivi</name>
    <dbReference type="NCBI Taxonomy" id="2952226"/>
    <lineage>
        <taxon>Bacteria</taxon>
        <taxon>Pseudomonadati</taxon>
        <taxon>Pseudomonadota</taxon>
        <taxon>Gammaproteobacteria</taxon>
        <taxon>Methylococcales</taxon>
        <taxon>Methylococcaceae</taxon>
        <taxon>Methylomonas</taxon>
    </lineage>
</organism>
<feature type="transmembrane region" description="Helical" evidence="1">
    <location>
        <begin position="12"/>
        <end position="28"/>
    </location>
</feature>
<dbReference type="PANTHER" id="PTHR43424:SF1">
    <property type="entry name" value="LOCUS PUTATIVE PROTEIN 1-RELATED"/>
    <property type="match status" value="1"/>
</dbReference>
<dbReference type="InterPro" id="IPR052556">
    <property type="entry name" value="PolySynth_Transporter"/>
</dbReference>
<evidence type="ECO:0000256" key="1">
    <source>
        <dbReference type="SAM" id="Phobius"/>
    </source>
</evidence>
<keyword evidence="1" id="KW-1133">Transmembrane helix</keyword>
<evidence type="ECO:0000313" key="2">
    <source>
        <dbReference type="EMBL" id="MCQ8131029.1"/>
    </source>
</evidence>
<name>A0ABT1UCB5_9GAMM</name>
<comment type="caution">
    <text evidence="2">The sequence shown here is derived from an EMBL/GenBank/DDBJ whole genome shotgun (WGS) entry which is preliminary data.</text>
</comment>
<proteinExistence type="predicted"/>
<dbReference type="EMBL" id="JANIBK010000315">
    <property type="protein sequence ID" value="MCQ8131029.1"/>
    <property type="molecule type" value="Genomic_DNA"/>
</dbReference>
<sequence>LGMGILLAGGGYYAAPAAVRLFFGAAYSEASAEAAGWLFLGLAFIVPNAVLTQLAIATNRERCYAWAACFSALLNISLNFALVPAHGIRGAAWATIMTEAGLGLALYLGMTRRKNFSGPPA</sequence>
<evidence type="ECO:0000313" key="3">
    <source>
        <dbReference type="Proteomes" id="UP001524586"/>
    </source>
</evidence>
<dbReference type="RefSeq" id="WP_256617410.1">
    <property type="nucleotide sequence ID" value="NZ_JANIBK010000315.1"/>
</dbReference>
<feature type="transmembrane region" description="Helical" evidence="1">
    <location>
        <begin position="34"/>
        <end position="56"/>
    </location>
</feature>
<protein>
    <submittedName>
        <fullName evidence="2">Polysaccharide biosynthesis C-terminal domain-containing protein</fullName>
    </submittedName>
</protein>
<feature type="transmembrane region" description="Helical" evidence="1">
    <location>
        <begin position="63"/>
        <end position="85"/>
    </location>
</feature>
<keyword evidence="1" id="KW-0812">Transmembrane</keyword>